<dbReference type="SMART" id="SM00020">
    <property type="entry name" value="Tryp_SPc"/>
    <property type="match status" value="1"/>
</dbReference>
<evidence type="ECO:0000256" key="5">
    <source>
        <dbReference type="ARBA" id="ARBA00023157"/>
    </source>
</evidence>
<dbReference type="SUPFAM" id="SSF50494">
    <property type="entry name" value="Trypsin-like serine proteases"/>
    <property type="match status" value="1"/>
</dbReference>
<feature type="compositionally biased region" description="Low complexity" evidence="8">
    <location>
        <begin position="49"/>
        <end position="58"/>
    </location>
</feature>
<dbReference type="PROSITE" id="PS00135">
    <property type="entry name" value="TRYPSIN_SER"/>
    <property type="match status" value="1"/>
</dbReference>
<evidence type="ECO:0000256" key="7">
    <source>
        <dbReference type="RuleBase" id="RU363034"/>
    </source>
</evidence>
<dbReference type="InterPro" id="IPR001314">
    <property type="entry name" value="Peptidase_S1A"/>
</dbReference>
<dbReference type="PANTHER" id="PTHR24253">
    <property type="entry name" value="TRANSMEMBRANE PROTEASE SERINE"/>
    <property type="match status" value="1"/>
</dbReference>
<reference evidence="12" key="1">
    <citation type="submission" date="2025-08" db="UniProtKB">
        <authorList>
            <consortium name="Ensembl"/>
        </authorList>
    </citation>
    <scope>IDENTIFICATION</scope>
</reference>
<dbReference type="Proteomes" id="UP000694414">
    <property type="component" value="Unplaced"/>
</dbReference>
<feature type="domain" description="Peptidase S1" evidence="11">
    <location>
        <begin position="73"/>
        <end position="303"/>
    </location>
</feature>
<dbReference type="Gene3D" id="2.40.10.10">
    <property type="entry name" value="Trypsin-like serine proteases"/>
    <property type="match status" value="2"/>
</dbReference>
<dbReference type="Pfam" id="PF00089">
    <property type="entry name" value="Trypsin"/>
    <property type="match status" value="1"/>
</dbReference>
<dbReference type="PROSITE" id="PS00134">
    <property type="entry name" value="TRYPSIN_HIS"/>
    <property type="match status" value="1"/>
</dbReference>
<evidence type="ECO:0000256" key="10">
    <source>
        <dbReference type="SAM" id="SignalP"/>
    </source>
</evidence>
<dbReference type="GO" id="GO:0006508">
    <property type="term" value="P:proteolysis"/>
    <property type="evidence" value="ECO:0007669"/>
    <property type="project" value="UniProtKB-KW"/>
</dbReference>
<dbReference type="GO" id="GO:0004252">
    <property type="term" value="F:serine-type endopeptidase activity"/>
    <property type="evidence" value="ECO:0007669"/>
    <property type="project" value="InterPro"/>
</dbReference>
<keyword evidence="6" id="KW-0325">Glycoprotein</keyword>
<evidence type="ECO:0000256" key="6">
    <source>
        <dbReference type="ARBA" id="ARBA00023180"/>
    </source>
</evidence>
<evidence type="ECO:0000256" key="3">
    <source>
        <dbReference type="ARBA" id="ARBA00022801"/>
    </source>
</evidence>
<keyword evidence="5" id="KW-1015">Disulfide bond</keyword>
<protein>
    <recommendedName>
        <fullName evidence="11">Peptidase S1 domain-containing protein</fullName>
    </recommendedName>
</protein>
<keyword evidence="2 10" id="KW-0732">Signal</keyword>
<dbReference type="FunFam" id="2.40.10.10:FF:000039">
    <property type="entry name" value="Brain-specific serine protease 4"/>
    <property type="match status" value="1"/>
</dbReference>
<evidence type="ECO:0000256" key="4">
    <source>
        <dbReference type="ARBA" id="ARBA00022825"/>
    </source>
</evidence>
<proteinExistence type="predicted"/>
<sequence length="330" mass="35333">MASAGGRSWGLLAWLLSFQPGLGQAPAGGREPPLSPSPLASGGREDPGASPASLSSSPDTVLTPVCGRSFLKIVGGVDAEEGKWPWQVSVRMNGKHVCGGSLVTSKWVVTAAHCIISRFHYSVKMGDRSIYKENTSVVVPVKKVIVHPQFATVATVQDDIAILQLLYSVNFTSNIQPICVPRETFKVEDGTKCWVTGWGKTKEGEILQEVEVSVIGREKCNKMMQTILSTTRTVIQKGMICGYGGKGKDSCQGDSGGPMACEYNDTWVQVGIVSWGLGCGREGVPGVYTGISFYSKWLVAVVNQATSLYSVVFLILFLCLVQPLGILVTP</sequence>
<keyword evidence="9" id="KW-0812">Transmembrane</keyword>
<evidence type="ECO:0000256" key="8">
    <source>
        <dbReference type="SAM" id="MobiDB-lite"/>
    </source>
</evidence>
<dbReference type="Ensembl" id="ENSPSMT00000007354.1">
    <property type="protein sequence ID" value="ENSPSMP00000006214.1"/>
    <property type="gene ID" value="ENSPSMG00000004697.1"/>
</dbReference>
<keyword evidence="13" id="KW-1185">Reference proteome</keyword>
<feature type="region of interest" description="Disordered" evidence="8">
    <location>
        <begin position="24"/>
        <end position="60"/>
    </location>
</feature>
<evidence type="ECO:0000256" key="9">
    <source>
        <dbReference type="SAM" id="Phobius"/>
    </source>
</evidence>
<keyword evidence="1 7" id="KW-0645">Protease</keyword>
<feature type="chain" id="PRO_5034482302" description="Peptidase S1 domain-containing protein" evidence="10">
    <location>
        <begin position="24"/>
        <end position="330"/>
    </location>
</feature>
<keyword evidence="9" id="KW-0472">Membrane</keyword>
<organism evidence="12 13">
    <name type="scientific">Prolemur simus</name>
    <name type="common">Greater bamboo lemur</name>
    <name type="synonym">Hapalemur simus</name>
    <dbReference type="NCBI Taxonomy" id="1328070"/>
    <lineage>
        <taxon>Eukaryota</taxon>
        <taxon>Metazoa</taxon>
        <taxon>Chordata</taxon>
        <taxon>Craniata</taxon>
        <taxon>Vertebrata</taxon>
        <taxon>Euteleostomi</taxon>
        <taxon>Mammalia</taxon>
        <taxon>Eutheria</taxon>
        <taxon>Euarchontoglires</taxon>
        <taxon>Primates</taxon>
        <taxon>Strepsirrhini</taxon>
        <taxon>Lemuriformes</taxon>
        <taxon>Lemuridae</taxon>
        <taxon>Prolemur</taxon>
    </lineage>
</organism>
<evidence type="ECO:0000313" key="13">
    <source>
        <dbReference type="Proteomes" id="UP000694414"/>
    </source>
</evidence>
<dbReference type="AlphaFoldDB" id="A0A8C8YSL6"/>
<accession>A0A8C8YSL6</accession>
<evidence type="ECO:0000256" key="2">
    <source>
        <dbReference type="ARBA" id="ARBA00022729"/>
    </source>
</evidence>
<dbReference type="InterPro" id="IPR043504">
    <property type="entry name" value="Peptidase_S1_PA_chymotrypsin"/>
</dbReference>
<evidence type="ECO:0000256" key="1">
    <source>
        <dbReference type="ARBA" id="ARBA00022670"/>
    </source>
</evidence>
<feature type="signal peptide" evidence="10">
    <location>
        <begin position="1"/>
        <end position="23"/>
    </location>
</feature>
<dbReference type="InterPro" id="IPR001254">
    <property type="entry name" value="Trypsin_dom"/>
</dbReference>
<reference evidence="12" key="2">
    <citation type="submission" date="2025-09" db="UniProtKB">
        <authorList>
            <consortium name="Ensembl"/>
        </authorList>
    </citation>
    <scope>IDENTIFICATION</scope>
</reference>
<dbReference type="GeneTree" id="ENSGT00940000163134"/>
<keyword evidence="3 7" id="KW-0378">Hydrolase</keyword>
<dbReference type="PRINTS" id="PR00722">
    <property type="entry name" value="CHYMOTRYPSIN"/>
</dbReference>
<evidence type="ECO:0000259" key="11">
    <source>
        <dbReference type="PROSITE" id="PS50240"/>
    </source>
</evidence>
<dbReference type="CDD" id="cd00190">
    <property type="entry name" value="Tryp_SPc"/>
    <property type="match status" value="1"/>
</dbReference>
<dbReference type="InterPro" id="IPR033116">
    <property type="entry name" value="TRYPSIN_SER"/>
</dbReference>
<evidence type="ECO:0000313" key="12">
    <source>
        <dbReference type="Ensembl" id="ENSPSMP00000006214.1"/>
    </source>
</evidence>
<keyword evidence="4 7" id="KW-0720">Serine protease</keyword>
<dbReference type="InterPro" id="IPR018114">
    <property type="entry name" value="TRYPSIN_HIS"/>
</dbReference>
<dbReference type="PROSITE" id="PS50240">
    <property type="entry name" value="TRYPSIN_DOM"/>
    <property type="match status" value="1"/>
</dbReference>
<dbReference type="InterPro" id="IPR009003">
    <property type="entry name" value="Peptidase_S1_PA"/>
</dbReference>
<name>A0A8C8YSL6_PROSS</name>
<keyword evidence="9" id="KW-1133">Transmembrane helix</keyword>
<dbReference type="PANTHER" id="PTHR24253:SF159">
    <property type="entry name" value="SERINE PROTEASE 42"/>
    <property type="match status" value="1"/>
</dbReference>
<feature type="transmembrane region" description="Helical" evidence="9">
    <location>
        <begin position="308"/>
        <end position="328"/>
    </location>
</feature>